<evidence type="ECO:0000313" key="2">
    <source>
        <dbReference type="Proteomes" id="UP000199092"/>
    </source>
</evidence>
<protein>
    <submittedName>
        <fullName evidence="1">Uncharacterized protein</fullName>
    </submittedName>
</protein>
<dbReference type="OrthoDB" id="4244911at2"/>
<proteinExistence type="predicted"/>
<dbReference type="RefSeq" id="WP_091412042.1">
    <property type="nucleotide sequence ID" value="NZ_LT629749.1"/>
</dbReference>
<accession>A0A1H1S6Z9</accession>
<organism evidence="1 2">
    <name type="scientific">Friedmanniella luteola</name>
    <dbReference type="NCBI Taxonomy" id="546871"/>
    <lineage>
        <taxon>Bacteria</taxon>
        <taxon>Bacillati</taxon>
        <taxon>Actinomycetota</taxon>
        <taxon>Actinomycetes</taxon>
        <taxon>Propionibacteriales</taxon>
        <taxon>Nocardioidaceae</taxon>
        <taxon>Friedmanniella</taxon>
    </lineage>
</organism>
<reference evidence="1 2" key="1">
    <citation type="submission" date="2016-10" db="EMBL/GenBank/DDBJ databases">
        <authorList>
            <person name="de Groot N.N."/>
        </authorList>
    </citation>
    <scope>NUCLEOTIDE SEQUENCE [LARGE SCALE GENOMIC DNA]</scope>
    <source>
        <strain evidence="1 2">DSM 21741</strain>
    </source>
</reference>
<gene>
    <name evidence="1" type="ORF">SAMN04488543_1726</name>
</gene>
<dbReference type="STRING" id="546871.SAMN04488543_1726"/>
<dbReference type="AlphaFoldDB" id="A0A1H1S6Z9"/>
<dbReference type="EMBL" id="LT629749">
    <property type="protein sequence ID" value="SDS43683.1"/>
    <property type="molecule type" value="Genomic_DNA"/>
</dbReference>
<sequence length="122" mass="13231">MTAFRPPGWPDTVRPPGAEGWEEGAVAFLFDCCPADFRAYPVLRRHPLVLARFAAHFVEGQCRASQEGLAGIRAGLQGKVPAPAVEQAAQAWLEQAARLARTKRAVGLVDDALQGEVFHARL</sequence>
<name>A0A1H1S6Z9_9ACTN</name>
<dbReference type="Proteomes" id="UP000199092">
    <property type="component" value="Chromosome I"/>
</dbReference>
<keyword evidence="2" id="KW-1185">Reference proteome</keyword>
<evidence type="ECO:0000313" key="1">
    <source>
        <dbReference type="EMBL" id="SDS43683.1"/>
    </source>
</evidence>